<keyword evidence="1" id="KW-0472">Membrane</keyword>
<protein>
    <submittedName>
        <fullName evidence="2">Metal-binding membrane protein</fullName>
    </submittedName>
</protein>
<proteinExistence type="predicted"/>
<keyword evidence="3" id="KW-1185">Reference proteome</keyword>
<gene>
    <name evidence="2" type="ORF">Ga0609869_002046</name>
</gene>
<keyword evidence="1" id="KW-1133">Transmembrane helix</keyword>
<evidence type="ECO:0000313" key="3">
    <source>
        <dbReference type="Proteomes" id="UP001560019"/>
    </source>
</evidence>
<keyword evidence="1" id="KW-0812">Transmembrane</keyword>
<evidence type="ECO:0000256" key="1">
    <source>
        <dbReference type="SAM" id="Phobius"/>
    </source>
</evidence>
<accession>A0ABV3XUE8</accession>
<comment type="caution">
    <text evidence="2">The sequence shown here is derived from an EMBL/GenBank/DDBJ whole genome shotgun (WGS) entry which is preliminary data.</text>
</comment>
<organism evidence="2 3">
    <name type="scientific">Rhodovulum iodosum</name>
    <dbReference type="NCBI Taxonomy" id="68291"/>
    <lineage>
        <taxon>Bacteria</taxon>
        <taxon>Pseudomonadati</taxon>
        <taxon>Pseudomonadota</taxon>
        <taxon>Alphaproteobacteria</taxon>
        <taxon>Rhodobacterales</taxon>
        <taxon>Paracoccaceae</taxon>
        <taxon>Rhodovulum</taxon>
    </lineage>
</organism>
<sequence length="56" mass="6189">MTPPDTDIKKQKRRHRPVIVLVLAACAVFVFASLLFLSSPLGPEPEEDATPQTVEE</sequence>
<reference evidence="2 3" key="1">
    <citation type="submission" date="2024-06" db="EMBL/GenBank/DDBJ databases">
        <title>Genome of Rhodovulum iodosum, a marine photoferrotroph.</title>
        <authorList>
            <person name="Bianchini G."/>
            <person name="Nikeleit V."/>
            <person name="Kappler A."/>
            <person name="Bryce C."/>
            <person name="Sanchez-Baracaldo P."/>
        </authorList>
    </citation>
    <scope>NUCLEOTIDE SEQUENCE [LARGE SCALE GENOMIC DNA]</scope>
    <source>
        <strain evidence="2 3">UT/N1</strain>
    </source>
</reference>
<dbReference type="EMBL" id="JBEHHI010000002">
    <property type="protein sequence ID" value="MEX5728693.1"/>
    <property type="molecule type" value="Genomic_DNA"/>
</dbReference>
<dbReference type="Proteomes" id="UP001560019">
    <property type="component" value="Unassembled WGS sequence"/>
</dbReference>
<name>A0ABV3XUE8_9RHOB</name>
<evidence type="ECO:0000313" key="2">
    <source>
        <dbReference type="EMBL" id="MEX5728693.1"/>
    </source>
</evidence>
<feature type="transmembrane region" description="Helical" evidence="1">
    <location>
        <begin position="18"/>
        <end position="37"/>
    </location>
</feature>